<feature type="domain" description="FH2" evidence="4">
    <location>
        <begin position="627"/>
        <end position="1018"/>
    </location>
</feature>
<protein>
    <submittedName>
        <fullName evidence="5">Oidioi.mRNA.OKI2018_I69.XSR.g16043.t2.cds</fullName>
    </submittedName>
</protein>
<dbReference type="SMART" id="SM01139">
    <property type="entry name" value="Drf_FH3"/>
    <property type="match status" value="1"/>
</dbReference>
<feature type="region of interest" description="Disordered" evidence="2">
    <location>
        <begin position="537"/>
        <end position="635"/>
    </location>
</feature>
<name>A0ABN7SES7_OIKDI</name>
<keyword evidence="6" id="KW-1185">Reference proteome</keyword>
<dbReference type="SMART" id="SM01140">
    <property type="entry name" value="Drf_GBD"/>
    <property type="match status" value="1"/>
</dbReference>
<feature type="coiled-coil region" evidence="1">
    <location>
        <begin position="904"/>
        <end position="931"/>
    </location>
</feature>
<evidence type="ECO:0000313" key="5">
    <source>
        <dbReference type="EMBL" id="CAG5098862.1"/>
    </source>
</evidence>
<gene>
    <name evidence="5" type="ORF">OKIOD_LOCUS7601</name>
</gene>
<proteinExistence type="predicted"/>
<dbReference type="SMART" id="SM00498">
    <property type="entry name" value="FH2"/>
    <property type="match status" value="1"/>
</dbReference>
<dbReference type="InterPro" id="IPR010472">
    <property type="entry name" value="FH3_dom"/>
</dbReference>
<evidence type="ECO:0000256" key="2">
    <source>
        <dbReference type="SAM" id="MobiDB-lite"/>
    </source>
</evidence>
<dbReference type="Gene3D" id="1.10.238.150">
    <property type="entry name" value="Formin, FH3 diaphanous domain"/>
    <property type="match status" value="1"/>
</dbReference>
<dbReference type="InterPro" id="IPR051425">
    <property type="entry name" value="Formin_Homology"/>
</dbReference>
<sequence length="1079" mass="122157">MGLCGCFRPNSPDEINIVKEPLTQPTSNLQEPHHAAHNVMPSETEVERRFMEVVQELELPADKQVLMYKMPIQKKWQIIVSKTSETEATKEARDFPEYYIDNIKSMYQKTSFESDDMDQSKSEEYARRLRIFDGLKSALRTQPLSFVDRFIEIHGLSHLLNFLKEMAKDVKESRIHTSAIACIKALMNNHAGRANVLEHPDAVDIITHSLNVENVKTKISVLDILGPVCLIPGGHKKVLTALTKFANFASERTRFQSLILDLSRSIRENEFEVELKTSIMTLVNALLKFGAGQDTVEFRLHLRYEFLMLGIIPLITKLEQYENADLNLHLEWFKWQRDQDEELLQDKLNGVTINSNSATDMCESLRKIHGSTVIYPHFLSIMQHLILLKSQPFWSLADDIIQQLSLQAPDGLDPDITVIEMNVQKCADGLKLEKSTRLLKKKSENLTEKCRSLEASLQKEGQELDRVKNEKTELTRSMLRYQERLEKVRENEKQVENFKQLEQENEALKEKLQALLQSDKINLPDDVKLSMKSTSAIDDQNLSTASISPPPPPPPPMAPGSIQQAPAPPAPPSMANVLPPPPPPPGIAAPLGPGGPPPPPPPGGMAPPPPGGLAPPPPGGLAPPAPVKQFPQPSTSVKSFNWVKQTQIKNTIFEKMEPEKALTCLNLERLESAFQAKSNHRSSIARSFEEVESKESLDLKLIDGRRSQNCSILLSRLKLGEREVRQAVLTNDSAEKLPAELAEQLLKFVPTKEEIETLNQYADDAHKMATVDRFFFEMGKILRYENKLCAIVFRKKFTERRSNAISNADAVKEACTELKNSKSIRKLFLLVLALGNYMNKGNRGNSPGFKLSSLSKLRDTKTTDGKSTLLHYLVEELETSKNKISLDDIEAETKHLSDARRVDLKQLRSEVKQLKDGLAACEFEIQQLQSEGSEVPSTLEIFCQTAKTHMADLENLLKSTDETYSQALVSFGDKQLESHDFFSIFQNFFNELKEAKAENEAREELVKERLRQQQTLLNRQEKISTKNSLKQETLRRRRGVQSDFFFSSGKTLDEMGEMLKSGELFDCNPKRQRRAKKKY</sequence>
<dbReference type="InterPro" id="IPR010473">
    <property type="entry name" value="GTPase-bd"/>
</dbReference>
<dbReference type="Pfam" id="PF06371">
    <property type="entry name" value="Drf_GBD"/>
    <property type="match status" value="1"/>
</dbReference>
<dbReference type="InterPro" id="IPR014768">
    <property type="entry name" value="GBD/FH3_dom"/>
</dbReference>
<dbReference type="EMBL" id="OU015569">
    <property type="protein sequence ID" value="CAG5098862.1"/>
    <property type="molecule type" value="Genomic_DNA"/>
</dbReference>
<evidence type="ECO:0000259" key="4">
    <source>
        <dbReference type="PROSITE" id="PS51444"/>
    </source>
</evidence>
<dbReference type="PROSITE" id="PS51444">
    <property type="entry name" value="FH2"/>
    <property type="match status" value="1"/>
</dbReference>
<accession>A0ABN7SES7</accession>
<feature type="domain" description="GBD/FH3" evidence="3">
    <location>
        <begin position="38"/>
        <end position="424"/>
    </location>
</feature>
<evidence type="ECO:0000256" key="1">
    <source>
        <dbReference type="SAM" id="Coils"/>
    </source>
</evidence>
<keyword evidence="1" id="KW-0175">Coiled coil</keyword>
<feature type="compositionally biased region" description="Polar residues" evidence="2">
    <location>
        <begin position="537"/>
        <end position="547"/>
    </location>
</feature>
<dbReference type="Proteomes" id="UP001158576">
    <property type="component" value="Chromosome XSR"/>
</dbReference>
<dbReference type="InterPro" id="IPR011989">
    <property type="entry name" value="ARM-like"/>
</dbReference>
<feature type="compositionally biased region" description="Pro residues" evidence="2">
    <location>
        <begin position="566"/>
        <end position="626"/>
    </location>
</feature>
<dbReference type="PROSITE" id="PS51232">
    <property type="entry name" value="GBD_FH3"/>
    <property type="match status" value="1"/>
</dbReference>
<evidence type="ECO:0000313" key="6">
    <source>
        <dbReference type="Proteomes" id="UP001158576"/>
    </source>
</evidence>
<dbReference type="Gene3D" id="1.25.10.10">
    <property type="entry name" value="Leucine-rich Repeat Variant"/>
    <property type="match status" value="1"/>
</dbReference>
<dbReference type="SUPFAM" id="SSF48371">
    <property type="entry name" value="ARM repeat"/>
    <property type="match status" value="1"/>
</dbReference>
<feature type="compositionally biased region" description="Pro residues" evidence="2">
    <location>
        <begin position="548"/>
        <end position="558"/>
    </location>
</feature>
<dbReference type="PANTHER" id="PTHR45725:SF1">
    <property type="entry name" value="DISHEVELLED ASSOCIATED ACTIVATOR OF MORPHOGENESIS, ISOFORM D"/>
    <property type="match status" value="1"/>
</dbReference>
<dbReference type="PANTHER" id="PTHR45725">
    <property type="entry name" value="FORMIN HOMOLOGY 2 FAMILY MEMBER"/>
    <property type="match status" value="1"/>
</dbReference>
<dbReference type="Gene3D" id="1.20.58.2220">
    <property type="entry name" value="Formin, FH2 domain"/>
    <property type="match status" value="1"/>
</dbReference>
<organism evidence="5 6">
    <name type="scientific">Oikopleura dioica</name>
    <name type="common">Tunicate</name>
    <dbReference type="NCBI Taxonomy" id="34765"/>
    <lineage>
        <taxon>Eukaryota</taxon>
        <taxon>Metazoa</taxon>
        <taxon>Chordata</taxon>
        <taxon>Tunicata</taxon>
        <taxon>Appendicularia</taxon>
        <taxon>Copelata</taxon>
        <taxon>Oikopleuridae</taxon>
        <taxon>Oikopleura</taxon>
    </lineage>
</organism>
<evidence type="ECO:0000259" key="3">
    <source>
        <dbReference type="PROSITE" id="PS51232"/>
    </source>
</evidence>
<feature type="coiled-coil region" evidence="1">
    <location>
        <begin position="985"/>
        <end position="1012"/>
    </location>
</feature>
<dbReference type="InterPro" id="IPR015425">
    <property type="entry name" value="FH2_Formin"/>
</dbReference>
<dbReference type="Pfam" id="PF02181">
    <property type="entry name" value="FH2"/>
    <property type="match status" value="1"/>
</dbReference>
<dbReference type="InterPro" id="IPR016024">
    <property type="entry name" value="ARM-type_fold"/>
</dbReference>
<dbReference type="InterPro" id="IPR042201">
    <property type="entry name" value="FH2_Formin_sf"/>
</dbReference>
<dbReference type="SUPFAM" id="SSF101447">
    <property type="entry name" value="Formin homology 2 domain (FH2 domain)"/>
    <property type="match status" value="1"/>
</dbReference>
<reference evidence="5 6" key="1">
    <citation type="submission" date="2021-04" db="EMBL/GenBank/DDBJ databases">
        <authorList>
            <person name="Bliznina A."/>
        </authorList>
    </citation>
    <scope>NUCLEOTIDE SEQUENCE [LARGE SCALE GENOMIC DNA]</scope>
</reference>
<feature type="coiled-coil region" evidence="1">
    <location>
        <begin position="443"/>
        <end position="518"/>
    </location>
</feature>
<dbReference type="Pfam" id="PF06367">
    <property type="entry name" value="Drf_FH3"/>
    <property type="match status" value="1"/>
</dbReference>